<dbReference type="GO" id="GO:0006631">
    <property type="term" value="P:fatty acid metabolic process"/>
    <property type="evidence" value="ECO:0007669"/>
    <property type="project" value="UniProtKB-KW"/>
</dbReference>
<sequence>MLTTAIDETLSAINWLLRKSAVTVQLQTDFRRPVPVGSRVFIAAECVGVDGRKIFTEAVGRLNAPDGPIAVKAKAVFVEVPLEHFFSYGRPEDLEHASTRDEVQERTKGLSVNP</sequence>
<evidence type="ECO:0000256" key="5">
    <source>
        <dbReference type="ARBA" id="ARBA00022475"/>
    </source>
</evidence>
<dbReference type="GO" id="GO:0016787">
    <property type="term" value="F:hydrolase activity"/>
    <property type="evidence" value="ECO:0007669"/>
    <property type="project" value="UniProtKB-KW"/>
</dbReference>
<dbReference type="EC" id="3.1.2.2" evidence="19"/>
<keyword evidence="14" id="KW-0472">Membrane</keyword>
<dbReference type="GO" id="GO:0005758">
    <property type="term" value="C:mitochondrial intermembrane space"/>
    <property type="evidence" value="ECO:0007669"/>
    <property type="project" value="UniProtKB-SubCell"/>
</dbReference>
<evidence type="ECO:0000256" key="15">
    <source>
        <dbReference type="ARBA" id="ARBA00023273"/>
    </source>
</evidence>
<feature type="region of interest" description="Disordered" evidence="27">
    <location>
        <begin position="95"/>
        <end position="114"/>
    </location>
</feature>
<evidence type="ECO:0000256" key="9">
    <source>
        <dbReference type="ARBA" id="ARBA00022801"/>
    </source>
</evidence>
<evidence type="ECO:0000256" key="21">
    <source>
        <dbReference type="ARBA" id="ARBA00043210"/>
    </source>
</evidence>
<dbReference type="AlphaFoldDB" id="A0A6J6C7A2"/>
<evidence type="ECO:0000256" key="23">
    <source>
        <dbReference type="ARBA" id="ARBA00047734"/>
    </source>
</evidence>
<dbReference type="SUPFAM" id="SSF54637">
    <property type="entry name" value="Thioesterase/thiol ester dehydrase-isomerase"/>
    <property type="match status" value="1"/>
</dbReference>
<keyword evidence="10" id="KW-0276">Fatty acid metabolism</keyword>
<comment type="catalytic activity">
    <reaction evidence="16">
        <text>(5Z,8Z,11Z,14Z)-eicosatetraenoyl-CoA + H2O = (5Z,8Z,11Z,14Z)-eicosatetraenoate + CoA + H(+)</text>
        <dbReference type="Rhea" id="RHEA:40151"/>
        <dbReference type="ChEBI" id="CHEBI:15377"/>
        <dbReference type="ChEBI" id="CHEBI:15378"/>
        <dbReference type="ChEBI" id="CHEBI:32395"/>
        <dbReference type="ChEBI" id="CHEBI:57287"/>
        <dbReference type="ChEBI" id="CHEBI:57368"/>
    </reaction>
    <physiologicalReaction direction="left-to-right" evidence="16">
        <dbReference type="Rhea" id="RHEA:40152"/>
    </physiologicalReaction>
</comment>
<keyword evidence="11" id="KW-0809">Transit peptide</keyword>
<dbReference type="Pfam" id="PF03061">
    <property type="entry name" value="4HBT"/>
    <property type="match status" value="1"/>
</dbReference>
<dbReference type="InterPro" id="IPR052365">
    <property type="entry name" value="THEM4/THEM5_acyl-CoA_thioest"/>
</dbReference>
<gene>
    <name evidence="29" type="ORF">UFOPK1446_00776</name>
</gene>
<comment type="catalytic activity">
    <reaction evidence="26">
        <text>tetradecanoyl-CoA + H2O = tetradecanoate + CoA + H(+)</text>
        <dbReference type="Rhea" id="RHEA:40119"/>
        <dbReference type="ChEBI" id="CHEBI:15377"/>
        <dbReference type="ChEBI" id="CHEBI:15378"/>
        <dbReference type="ChEBI" id="CHEBI:30807"/>
        <dbReference type="ChEBI" id="CHEBI:57287"/>
        <dbReference type="ChEBI" id="CHEBI:57385"/>
    </reaction>
    <physiologicalReaction direction="left-to-right" evidence="26">
        <dbReference type="Rhea" id="RHEA:40120"/>
    </physiologicalReaction>
</comment>
<dbReference type="Gene3D" id="3.10.129.10">
    <property type="entry name" value="Hotdog Thioesterase"/>
    <property type="match status" value="1"/>
</dbReference>
<keyword evidence="13" id="KW-0496">Mitochondrion</keyword>
<evidence type="ECO:0000313" key="29">
    <source>
        <dbReference type="EMBL" id="CAB4546935.1"/>
    </source>
</evidence>
<dbReference type="PANTHER" id="PTHR12418">
    <property type="entry name" value="ACYL-COENZYME A THIOESTERASE THEM4"/>
    <property type="match status" value="1"/>
</dbReference>
<evidence type="ECO:0000256" key="10">
    <source>
        <dbReference type="ARBA" id="ARBA00022832"/>
    </source>
</evidence>
<evidence type="ECO:0000256" key="2">
    <source>
        <dbReference type="ARBA" id="ARBA00004569"/>
    </source>
</evidence>
<evidence type="ECO:0000256" key="24">
    <source>
        <dbReference type="ARBA" id="ARBA00047969"/>
    </source>
</evidence>
<evidence type="ECO:0000256" key="1">
    <source>
        <dbReference type="ARBA" id="ARBA00004496"/>
    </source>
</evidence>
<comment type="catalytic activity">
    <reaction evidence="23">
        <text>hexadecanoyl-CoA + H2O = hexadecanoate + CoA + H(+)</text>
        <dbReference type="Rhea" id="RHEA:16645"/>
        <dbReference type="ChEBI" id="CHEBI:7896"/>
        <dbReference type="ChEBI" id="CHEBI:15377"/>
        <dbReference type="ChEBI" id="CHEBI:15378"/>
        <dbReference type="ChEBI" id="CHEBI:57287"/>
        <dbReference type="ChEBI" id="CHEBI:57379"/>
        <dbReference type="EC" id="3.1.2.2"/>
    </reaction>
    <physiologicalReaction direction="left-to-right" evidence="23">
        <dbReference type="Rhea" id="RHEA:16646"/>
    </physiologicalReaction>
</comment>
<keyword evidence="12" id="KW-0443">Lipid metabolism</keyword>
<evidence type="ECO:0000256" key="19">
    <source>
        <dbReference type="ARBA" id="ARBA00038848"/>
    </source>
</evidence>
<evidence type="ECO:0000256" key="16">
    <source>
        <dbReference type="ARBA" id="ARBA00035852"/>
    </source>
</evidence>
<organism evidence="29">
    <name type="scientific">freshwater metagenome</name>
    <dbReference type="NCBI Taxonomy" id="449393"/>
    <lineage>
        <taxon>unclassified sequences</taxon>
        <taxon>metagenomes</taxon>
        <taxon>ecological metagenomes</taxon>
    </lineage>
</organism>
<evidence type="ECO:0000256" key="7">
    <source>
        <dbReference type="ARBA" id="ARBA00022703"/>
    </source>
</evidence>
<feature type="domain" description="Thioesterase" evidence="28">
    <location>
        <begin position="3"/>
        <end position="58"/>
    </location>
</feature>
<evidence type="ECO:0000259" key="28">
    <source>
        <dbReference type="Pfam" id="PF03061"/>
    </source>
</evidence>
<keyword evidence="8" id="KW-0999">Mitochondrion inner membrane</keyword>
<dbReference type="GO" id="GO:0005743">
    <property type="term" value="C:mitochondrial inner membrane"/>
    <property type="evidence" value="ECO:0007669"/>
    <property type="project" value="UniProtKB-SubCell"/>
</dbReference>
<comment type="catalytic activity">
    <reaction evidence="24">
        <text>decanoyl-CoA + H2O = decanoate + CoA + H(+)</text>
        <dbReference type="Rhea" id="RHEA:40059"/>
        <dbReference type="ChEBI" id="CHEBI:15377"/>
        <dbReference type="ChEBI" id="CHEBI:15378"/>
        <dbReference type="ChEBI" id="CHEBI:27689"/>
        <dbReference type="ChEBI" id="CHEBI:57287"/>
        <dbReference type="ChEBI" id="CHEBI:61430"/>
    </reaction>
    <physiologicalReaction direction="left-to-right" evidence="24">
        <dbReference type="Rhea" id="RHEA:40060"/>
    </physiologicalReaction>
</comment>
<dbReference type="InterPro" id="IPR006683">
    <property type="entry name" value="Thioestr_dom"/>
</dbReference>
<evidence type="ECO:0000256" key="27">
    <source>
        <dbReference type="SAM" id="MobiDB-lite"/>
    </source>
</evidence>
<evidence type="ECO:0000256" key="8">
    <source>
        <dbReference type="ARBA" id="ARBA00022792"/>
    </source>
</evidence>
<evidence type="ECO:0000256" key="4">
    <source>
        <dbReference type="ARBA" id="ARBA00004637"/>
    </source>
</evidence>
<keyword evidence="7" id="KW-0053">Apoptosis</keyword>
<comment type="catalytic activity">
    <reaction evidence="25">
        <text>dodecanoyl-CoA + H2O = dodecanoate + CoA + H(+)</text>
        <dbReference type="Rhea" id="RHEA:30135"/>
        <dbReference type="ChEBI" id="CHEBI:15377"/>
        <dbReference type="ChEBI" id="CHEBI:15378"/>
        <dbReference type="ChEBI" id="CHEBI:18262"/>
        <dbReference type="ChEBI" id="CHEBI:57287"/>
        <dbReference type="ChEBI" id="CHEBI:57375"/>
    </reaction>
    <physiologicalReaction direction="left-to-right" evidence="25">
        <dbReference type="Rhea" id="RHEA:30136"/>
    </physiologicalReaction>
</comment>
<comment type="similarity">
    <text evidence="18">Belongs to the THEM4/THEM5 thioesterase family.</text>
</comment>
<dbReference type="PANTHER" id="PTHR12418:SF19">
    <property type="entry name" value="ACYL-COENZYME A THIOESTERASE THEM4"/>
    <property type="match status" value="1"/>
</dbReference>
<evidence type="ECO:0000256" key="18">
    <source>
        <dbReference type="ARBA" id="ARBA00038456"/>
    </source>
</evidence>
<comment type="catalytic activity">
    <reaction evidence="17">
        <text>(9Z)-octadecenoyl-CoA + H2O = (9Z)-octadecenoate + CoA + H(+)</text>
        <dbReference type="Rhea" id="RHEA:40139"/>
        <dbReference type="ChEBI" id="CHEBI:15377"/>
        <dbReference type="ChEBI" id="CHEBI:15378"/>
        <dbReference type="ChEBI" id="CHEBI:30823"/>
        <dbReference type="ChEBI" id="CHEBI:57287"/>
        <dbReference type="ChEBI" id="CHEBI:57387"/>
    </reaction>
    <physiologicalReaction direction="left-to-right" evidence="17">
        <dbReference type="Rhea" id="RHEA:40140"/>
    </physiologicalReaction>
</comment>
<evidence type="ECO:0000256" key="20">
    <source>
        <dbReference type="ARBA" id="ARBA00040123"/>
    </source>
</evidence>
<evidence type="ECO:0000256" key="11">
    <source>
        <dbReference type="ARBA" id="ARBA00022946"/>
    </source>
</evidence>
<evidence type="ECO:0000256" key="12">
    <source>
        <dbReference type="ARBA" id="ARBA00023098"/>
    </source>
</evidence>
<dbReference type="GO" id="GO:0032587">
    <property type="term" value="C:ruffle membrane"/>
    <property type="evidence" value="ECO:0007669"/>
    <property type="project" value="UniProtKB-SubCell"/>
</dbReference>
<dbReference type="EMBL" id="CAEZSO010000148">
    <property type="protein sequence ID" value="CAB4546935.1"/>
    <property type="molecule type" value="Genomic_DNA"/>
</dbReference>
<protein>
    <recommendedName>
        <fullName evidence="20">Acyl-coenzyme A thioesterase THEM4</fullName>
        <ecNumber evidence="19">3.1.2.2</ecNumber>
    </recommendedName>
    <alternativeName>
        <fullName evidence="21">Thioesterase superfamily member 4</fullName>
    </alternativeName>
</protein>
<evidence type="ECO:0000256" key="25">
    <source>
        <dbReference type="ARBA" id="ARBA00048074"/>
    </source>
</evidence>
<dbReference type="GO" id="GO:0006915">
    <property type="term" value="P:apoptotic process"/>
    <property type="evidence" value="ECO:0007669"/>
    <property type="project" value="UniProtKB-KW"/>
</dbReference>
<accession>A0A6J6C7A2</accession>
<evidence type="ECO:0000256" key="26">
    <source>
        <dbReference type="ARBA" id="ARBA00048180"/>
    </source>
</evidence>
<keyword evidence="5" id="KW-1003">Cell membrane</keyword>
<reference evidence="29" key="1">
    <citation type="submission" date="2020-05" db="EMBL/GenBank/DDBJ databases">
        <authorList>
            <person name="Chiriac C."/>
            <person name="Salcher M."/>
            <person name="Ghai R."/>
            <person name="Kavagutti S V."/>
        </authorList>
    </citation>
    <scope>NUCLEOTIDE SEQUENCE</scope>
</reference>
<keyword evidence="15" id="KW-0966">Cell projection</keyword>
<proteinExistence type="inferred from homology"/>
<feature type="compositionally biased region" description="Basic and acidic residues" evidence="27">
    <location>
        <begin position="95"/>
        <end position="108"/>
    </location>
</feature>
<evidence type="ECO:0000256" key="17">
    <source>
        <dbReference type="ARBA" id="ARBA00037002"/>
    </source>
</evidence>
<keyword evidence="6" id="KW-0963">Cytoplasm</keyword>
<evidence type="ECO:0000256" key="14">
    <source>
        <dbReference type="ARBA" id="ARBA00023136"/>
    </source>
</evidence>
<evidence type="ECO:0000256" key="22">
    <source>
        <dbReference type="ARBA" id="ARBA00047588"/>
    </source>
</evidence>
<evidence type="ECO:0000256" key="13">
    <source>
        <dbReference type="ARBA" id="ARBA00023128"/>
    </source>
</evidence>
<evidence type="ECO:0000256" key="3">
    <source>
        <dbReference type="ARBA" id="ARBA00004632"/>
    </source>
</evidence>
<evidence type="ECO:0000256" key="6">
    <source>
        <dbReference type="ARBA" id="ARBA00022490"/>
    </source>
</evidence>
<keyword evidence="9" id="KW-0378">Hydrolase</keyword>
<comment type="catalytic activity">
    <reaction evidence="22">
        <text>octanoyl-CoA + H2O = octanoate + CoA + H(+)</text>
        <dbReference type="Rhea" id="RHEA:30143"/>
        <dbReference type="ChEBI" id="CHEBI:15377"/>
        <dbReference type="ChEBI" id="CHEBI:15378"/>
        <dbReference type="ChEBI" id="CHEBI:25646"/>
        <dbReference type="ChEBI" id="CHEBI:57287"/>
        <dbReference type="ChEBI" id="CHEBI:57386"/>
    </reaction>
    <physiologicalReaction direction="left-to-right" evidence="22">
        <dbReference type="Rhea" id="RHEA:30144"/>
    </physiologicalReaction>
</comment>
<comment type="subcellular location">
    <subcellularLocation>
        <location evidence="3">Cell projection</location>
        <location evidence="3">Ruffle membrane</location>
    </subcellularLocation>
    <subcellularLocation>
        <location evidence="1">Cytoplasm</location>
    </subcellularLocation>
    <subcellularLocation>
        <location evidence="4">Mitochondrion inner membrane</location>
        <topology evidence="4">Peripheral membrane protein</topology>
    </subcellularLocation>
    <subcellularLocation>
        <location evidence="2">Mitochondrion intermembrane space</location>
    </subcellularLocation>
</comment>
<dbReference type="InterPro" id="IPR029069">
    <property type="entry name" value="HotDog_dom_sf"/>
</dbReference>
<name>A0A6J6C7A2_9ZZZZ</name>